<reference evidence="2 3" key="1">
    <citation type="submission" date="2019-04" db="EMBL/GenBank/DDBJ databases">
        <authorList>
            <person name="Feng G."/>
            <person name="Zhang J."/>
            <person name="Zhu H."/>
        </authorList>
    </citation>
    <scope>NUCLEOTIDE SEQUENCE [LARGE SCALE GENOMIC DNA]</scope>
    <source>
        <strain evidence="2 3">9PBR-1</strain>
    </source>
</reference>
<dbReference type="SUPFAM" id="SSF109854">
    <property type="entry name" value="DinB/YfiT-like putative metalloenzymes"/>
    <property type="match status" value="1"/>
</dbReference>
<organism evidence="2 3">
    <name type="scientific">Hymenobacter metallicola</name>
    <dbReference type="NCBI Taxonomy" id="2563114"/>
    <lineage>
        <taxon>Bacteria</taxon>
        <taxon>Pseudomonadati</taxon>
        <taxon>Bacteroidota</taxon>
        <taxon>Cytophagia</taxon>
        <taxon>Cytophagales</taxon>
        <taxon>Hymenobacteraceae</taxon>
        <taxon>Hymenobacter</taxon>
    </lineage>
</organism>
<evidence type="ECO:0000259" key="1">
    <source>
        <dbReference type="Pfam" id="PF12867"/>
    </source>
</evidence>
<sequence length="159" mass="17952">MDHTTRNTLVAELTALLRKGYAHASLEEACANLPLPLVNQPVPQVPYTIWQLAEHLRIAQWDILEFSRNPDYASPEWPEGYWPSADPVDEATWQATLASLTRDREAFIALLQDPSLDLLASFPHGTGQSLLREAMLIADHNSYHMGQLILVRRLLGAWE</sequence>
<gene>
    <name evidence="2" type="ORF">E5K02_01335</name>
</gene>
<dbReference type="OrthoDB" id="9798830at2"/>
<dbReference type="AlphaFoldDB" id="A0A4Z0QFA9"/>
<keyword evidence="3" id="KW-1185">Reference proteome</keyword>
<evidence type="ECO:0000313" key="2">
    <source>
        <dbReference type="EMBL" id="TGE28136.1"/>
    </source>
</evidence>
<dbReference type="Pfam" id="PF12867">
    <property type="entry name" value="DinB_2"/>
    <property type="match status" value="1"/>
</dbReference>
<proteinExistence type="predicted"/>
<comment type="caution">
    <text evidence="2">The sequence shown here is derived from an EMBL/GenBank/DDBJ whole genome shotgun (WGS) entry which is preliminary data.</text>
</comment>
<dbReference type="RefSeq" id="WP_135391508.1">
    <property type="nucleotide sequence ID" value="NZ_SRMB01000001.1"/>
</dbReference>
<dbReference type="Gene3D" id="1.20.120.450">
    <property type="entry name" value="dinb family like domain"/>
    <property type="match status" value="1"/>
</dbReference>
<name>A0A4Z0QFA9_9BACT</name>
<protein>
    <submittedName>
        <fullName evidence="2">DinB family protein</fullName>
    </submittedName>
</protein>
<dbReference type="EMBL" id="SRMB01000001">
    <property type="protein sequence ID" value="TGE28136.1"/>
    <property type="molecule type" value="Genomic_DNA"/>
</dbReference>
<feature type="domain" description="DinB-like" evidence="1">
    <location>
        <begin position="24"/>
        <end position="148"/>
    </location>
</feature>
<accession>A0A4Z0QFA9</accession>
<dbReference type="InterPro" id="IPR034660">
    <property type="entry name" value="DinB/YfiT-like"/>
</dbReference>
<evidence type="ECO:0000313" key="3">
    <source>
        <dbReference type="Proteomes" id="UP000298471"/>
    </source>
</evidence>
<dbReference type="Proteomes" id="UP000298471">
    <property type="component" value="Unassembled WGS sequence"/>
</dbReference>
<dbReference type="InterPro" id="IPR024775">
    <property type="entry name" value="DinB-like"/>
</dbReference>